<gene>
    <name evidence="2" type="ORF">AUJ77_00235</name>
</gene>
<keyword evidence="1" id="KW-1133">Transmembrane helix</keyword>
<feature type="transmembrane region" description="Helical" evidence="1">
    <location>
        <begin position="7"/>
        <end position="25"/>
    </location>
</feature>
<name>A0A1J4V5E1_9BACT</name>
<sequence length="79" mass="8458">MSKHTLIIFLGIFIVVVALGGFPSWARTTLLVLSGIAVIVFAYLSSVVYCSNCKKLIDEADQVLLVSPASSEITSNPTQ</sequence>
<keyword evidence="1" id="KW-0812">Transmembrane</keyword>
<keyword evidence="1" id="KW-0472">Membrane</keyword>
<dbReference type="AlphaFoldDB" id="A0A1J4V5E1"/>
<accession>A0A1J4V5E1</accession>
<dbReference type="STRING" id="1805281.AUJ77_00235"/>
<protein>
    <submittedName>
        <fullName evidence="2">Uncharacterized protein</fullName>
    </submittedName>
</protein>
<organism evidence="2 3">
    <name type="scientific">Candidatus Nomurabacteria bacterium CG1_02_43_90</name>
    <dbReference type="NCBI Taxonomy" id="1805281"/>
    <lineage>
        <taxon>Bacteria</taxon>
        <taxon>Candidatus Nomuraibacteriota</taxon>
    </lineage>
</organism>
<reference evidence="2 3" key="1">
    <citation type="journal article" date="2016" name="Environ. Microbiol.">
        <title>Genomic resolution of a cold subsurface aquifer community provides metabolic insights for novel microbes adapted to high CO concentrations.</title>
        <authorList>
            <person name="Probst A.J."/>
            <person name="Castelle C.J."/>
            <person name="Singh A."/>
            <person name="Brown C.T."/>
            <person name="Anantharaman K."/>
            <person name="Sharon I."/>
            <person name="Hug L.A."/>
            <person name="Burstein D."/>
            <person name="Emerson J.B."/>
            <person name="Thomas B.C."/>
            <person name="Banfield J.F."/>
        </authorList>
    </citation>
    <scope>NUCLEOTIDE SEQUENCE [LARGE SCALE GENOMIC DNA]</scope>
    <source>
        <strain evidence="2">CG1_02_43_90</strain>
    </source>
</reference>
<evidence type="ECO:0000313" key="2">
    <source>
        <dbReference type="EMBL" id="OIO31224.1"/>
    </source>
</evidence>
<evidence type="ECO:0000256" key="1">
    <source>
        <dbReference type="SAM" id="Phobius"/>
    </source>
</evidence>
<feature type="transmembrane region" description="Helical" evidence="1">
    <location>
        <begin position="31"/>
        <end position="50"/>
    </location>
</feature>
<dbReference type="EMBL" id="MNVN01000003">
    <property type="protein sequence ID" value="OIO31224.1"/>
    <property type="molecule type" value="Genomic_DNA"/>
</dbReference>
<comment type="caution">
    <text evidence="2">The sequence shown here is derived from an EMBL/GenBank/DDBJ whole genome shotgun (WGS) entry which is preliminary data.</text>
</comment>
<evidence type="ECO:0000313" key="3">
    <source>
        <dbReference type="Proteomes" id="UP000181992"/>
    </source>
</evidence>
<proteinExistence type="predicted"/>
<dbReference type="Proteomes" id="UP000181992">
    <property type="component" value="Unassembled WGS sequence"/>
</dbReference>